<protein>
    <submittedName>
        <fullName evidence="2">Uncharacterized protein</fullName>
    </submittedName>
</protein>
<dbReference type="AlphaFoldDB" id="A0A4Q7DHZ3"/>
<accession>A0A4Q7DHZ3</accession>
<gene>
    <name evidence="2" type="ORF">EQU50_05715</name>
</gene>
<sequence>MKNLAAIVLMLTSFSCSMVMGSQAAPLKQTDQETVTELVAKFPKLKEAILEVADIKFEEYRDLHNDDMLEYCSFFDLLAGYFNGKEKTGNVEKIKKTLNSLQQWLENAPTKSLNQYERLKSLKRIVDVWGETENCALIDLPLLQEIQDLSDSTTAHQAQKTYKLSPEETKLEYGAALNVCSQFFNLDKIEELTIGITYFDPKKNDLEWHVRTVCDPKLFTSLRKLTFYIIYHRQEFWGAYDDSGKVKTNILTQFACLKGIIPTLKDICFEGCLDQDD</sequence>
<comment type="caution">
    <text evidence="2">The sequence shown here is derived from an EMBL/GenBank/DDBJ whole genome shotgun (WGS) entry which is preliminary data.</text>
</comment>
<dbReference type="PROSITE" id="PS51257">
    <property type="entry name" value="PROKAR_LIPOPROTEIN"/>
    <property type="match status" value="1"/>
</dbReference>
<dbReference type="Proteomes" id="UP000293550">
    <property type="component" value="Unassembled WGS sequence"/>
</dbReference>
<feature type="signal peptide" evidence="1">
    <location>
        <begin position="1"/>
        <end position="24"/>
    </location>
</feature>
<organism evidence="2 3">
    <name type="scientific">Candidatus Finniella inopinata</name>
    <dbReference type="NCBI Taxonomy" id="1696036"/>
    <lineage>
        <taxon>Bacteria</taxon>
        <taxon>Pseudomonadati</taxon>
        <taxon>Pseudomonadota</taxon>
        <taxon>Alphaproteobacteria</taxon>
        <taxon>Holosporales</taxon>
        <taxon>Candidatus Paracaedibacteraceae</taxon>
        <taxon>Candidatus Finniella</taxon>
    </lineage>
</organism>
<keyword evidence="1" id="KW-0732">Signal</keyword>
<evidence type="ECO:0000313" key="2">
    <source>
        <dbReference type="EMBL" id="RZI45928.1"/>
    </source>
</evidence>
<keyword evidence="3" id="KW-1185">Reference proteome</keyword>
<evidence type="ECO:0000256" key="1">
    <source>
        <dbReference type="SAM" id="SignalP"/>
    </source>
</evidence>
<proteinExistence type="predicted"/>
<name>A0A4Q7DHZ3_9PROT</name>
<dbReference type="EMBL" id="SCFB01000006">
    <property type="protein sequence ID" value="RZI45928.1"/>
    <property type="molecule type" value="Genomic_DNA"/>
</dbReference>
<evidence type="ECO:0000313" key="3">
    <source>
        <dbReference type="Proteomes" id="UP000293550"/>
    </source>
</evidence>
<reference evidence="2 3" key="1">
    <citation type="submission" date="2018-10" db="EMBL/GenBank/DDBJ databases">
        <title>An updated phylogeny of the Alphaproteobacteria reveals that the parasitic Rickettsiales and Holosporales have independent origins.</title>
        <authorList>
            <person name="Munoz-Gomez S.A."/>
            <person name="Hess S."/>
            <person name="Burger G."/>
            <person name="Lang B.F."/>
            <person name="Susko E."/>
            <person name="Slamovits C.H."/>
            <person name="Roger A.J."/>
        </authorList>
    </citation>
    <scope>NUCLEOTIDE SEQUENCE [LARGE SCALE GENOMIC DNA]</scope>
    <source>
        <strain evidence="2">HOLO01</strain>
    </source>
</reference>
<dbReference type="RefSeq" id="WP_130154177.1">
    <property type="nucleotide sequence ID" value="NZ_SCFB01000006.1"/>
</dbReference>
<feature type="chain" id="PRO_5020904723" evidence="1">
    <location>
        <begin position="25"/>
        <end position="277"/>
    </location>
</feature>